<evidence type="ECO:0000256" key="9">
    <source>
        <dbReference type="ARBA" id="ARBA00023299"/>
    </source>
</evidence>
<accession>A0A811Z393</accession>
<evidence type="ECO:0000256" key="6">
    <source>
        <dbReference type="ARBA" id="ARBA00022723"/>
    </source>
</evidence>
<dbReference type="AlphaFoldDB" id="A0A811Z393"/>
<evidence type="ECO:0000256" key="8">
    <source>
        <dbReference type="ARBA" id="ARBA00022842"/>
    </source>
</evidence>
<keyword evidence="9" id="KW-0718">Serine biosynthesis</keyword>
<dbReference type="PANTHER" id="PTHR43344:SF2">
    <property type="entry name" value="PHOSPHOSERINE PHOSPHATASE"/>
    <property type="match status" value="1"/>
</dbReference>
<dbReference type="Proteomes" id="UP000645828">
    <property type="component" value="Unassembled WGS sequence"/>
</dbReference>
<dbReference type="GO" id="GO:0006564">
    <property type="term" value="P:L-serine biosynthetic process"/>
    <property type="evidence" value="ECO:0007669"/>
    <property type="project" value="UniProtKB-KW"/>
</dbReference>
<evidence type="ECO:0000256" key="4">
    <source>
        <dbReference type="ARBA" id="ARBA00015196"/>
    </source>
</evidence>
<dbReference type="EMBL" id="CAJHUB010000758">
    <property type="protein sequence ID" value="CAD7684563.1"/>
    <property type="molecule type" value="Genomic_DNA"/>
</dbReference>
<gene>
    <name evidence="10" type="ORF">NYPRO_LOCUS17356</name>
</gene>
<comment type="pathway">
    <text evidence="2">Amino-acid biosynthesis; L-serine biosynthesis; L-serine from 3-phospho-D-glycerate: step 3/3.</text>
</comment>
<name>A0A811Z393_NYCPR</name>
<keyword evidence="7" id="KW-0378">Hydrolase</keyword>
<keyword evidence="8" id="KW-0460">Magnesium</keyword>
<evidence type="ECO:0000256" key="3">
    <source>
        <dbReference type="ARBA" id="ARBA00012640"/>
    </source>
</evidence>
<dbReference type="GO" id="GO:0036424">
    <property type="term" value="F:L-phosphoserine phosphatase activity"/>
    <property type="evidence" value="ECO:0007669"/>
    <property type="project" value="TreeGrafter"/>
</dbReference>
<evidence type="ECO:0000256" key="2">
    <source>
        <dbReference type="ARBA" id="ARBA00005135"/>
    </source>
</evidence>
<evidence type="ECO:0000313" key="10">
    <source>
        <dbReference type="EMBL" id="CAD7684563.1"/>
    </source>
</evidence>
<comment type="cofactor">
    <cofactor evidence="1">
        <name>Mg(2+)</name>
        <dbReference type="ChEBI" id="CHEBI:18420"/>
    </cofactor>
</comment>
<dbReference type="GO" id="GO:0000287">
    <property type="term" value="F:magnesium ion binding"/>
    <property type="evidence" value="ECO:0007669"/>
    <property type="project" value="TreeGrafter"/>
</dbReference>
<evidence type="ECO:0000256" key="5">
    <source>
        <dbReference type="ARBA" id="ARBA00022605"/>
    </source>
</evidence>
<keyword evidence="5" id="KW-0028">Amino-acid biosynthesis</keyword>
<evidence type="ECO:0000256" key="7">
    <source>
        <dbReference type="ARBA" id="ARBA00022801"/>
    </source>
</evidence>
<dbReference type="SUPFAM" id="SSF56784">
    <property type="entry name" value="HAD-like"/>
    <property type="match status" value="1"/>
</dbReference>
<organism evidence="10 11">
    <name type="scientific">Nyctereutes procyonoides</name>
    <name type="common">Raccoon dog</name>
    <name type="synonym">Canis procyonoides</name>
    <dbReference type="NCBI Taxonomy" id="34880"/>
    <lineage>
        <taxon>Eukaryota</taxon>
        <taxon>Metazoa</taxon>
        <taxon>Chordata</taxon>
        <taxon>Craniata</taxon>
        <taxon>Vertebrata</taxon>
        <taxon>Euteleostomi</taxon>
        <taxon>Mammalia</taxon>
        <taxon>Eutheria</taxon>
        <taxon>Laurasiatheria</taxon>
        <taxon>Carnivora</taxon>
        <taxon>Caniformia</taxon>
        <taxon>Canidae</taxon>
        <taxon>Nyctereutes</taxon>
    </lineage>
</organism>
<protein>
    <recommendedName>
        <fullName evidence="4">Phosphoserine phosphatase</fullName>
        <ecNumber evidence="3">3.1.3.3</ecNumber>
    </recommendedName>
</protein>
<dbReference type="InterPro" id="IPR050582">
    <property type="entry name" value="HAD-like_SerB"/>
</dbReference>
<reference evidence="10" key="1">
    <citation type="submission" date="2020-12" db="EMBL/GenBank/DDBJ databases">
        <authorList>
            <consortium name="Molecular Ecology Group"/>
        </authorList>
    </citation>
    <scope>NUCLEOTIDE SEQUENCE</scope>
    <source>
        <strain evidence="10">TBG_1078</strain>
    </source>
</reference>
<evidence type="ECO:0000313" key="11">
    <source>
        <dbReference type="Proteomes" id="UP000645828"/>
    </source>
</evidence>
<keyword evidence="11" id="KW-1185">Reference proteome</keyword>
<dbReference type="Gene3D" id="3.40.50.1000">
    <property type="entry name" value="HAD superfamily/HAD-like"/>
    <property type="match status" value="1"/>
</dbReference>
<comment type="caution">
    <text evidence="10">The sequence shown here is derived from an EMBL/GenBank/DDBJ whole genome shotgun (WGS) entry which is preliminary data.</text>
</comment>
<dbReference type="InterPro" id="IPR023214">
    <property type="entry name" value="HAD_sf"/>
</dbReference>
<proteinExistence type="predicted"/>
<dbReference type="EC" id="3.1.3.3" evidence="3"/>
<dbReference type="GO" id="GO:0005737">
    <property type="term" value="C:cytoplasm"/>
    <property type="evidence" value="ECO:0007669"/>
    <property type="project" value="TreeGrafter"/>
</dbReference>
<evidence type="ECO:0000256" key="1">
    <source>
        <dbReference type="ARBA" id="ARBA00001946"/>
    </source>
</evidence>
<dbReference type="InterPro" id="IPR036412">
    <property type="entry name" value="HAD-like_sf"/>
</dbReference>
<sequence>MRKILPRLVSHAELRKLSCSAHAVWFEVDSTIIREDGIDELAKFHGWGMHFMAALTEHSALIQPARDQVPWLIELVSRLQYVFLLSSDFRNIVEHLSIPLTNVLASKLKFYFDANSQIWWERKVFKFVKEKFHFKKMVMIRDGAIDMEFVGNVITQLKDNSEWYNSEWYITDFVELLGEFAK</sequence>
<dbReference type="PANTHER" id="PTHR43344">
    <property type="entry name" value="PHOSPHOSERINE PHOSPHATASE"/>
    <property type="match status" value="1"/>
</dbReference>
<keyword evidence="6" id="KW-0479">Metal-binding</keyword>